<reference evidence="1" key="1">
    <citation type="submission" date="2022-09" db="EMBL/GenBank/DDBJ databases">
        <title>Intensive care unit water sources are persistently colonized with multi-drug resistant bacteria and are the site of extensive horizontal gene transfer of antibiotic resistance genes.</title>
        <authorList>
            <person name="Diorio-Toth L."/>
        </authorList>
    </citation>
    <scope>NUCLEOTIDE SEQUENCE</scope>
    <source>
        <strain evidence="1">GD03711</strain>
    </source>
</reference>
<organism evidence="1 2">
    <name type="scientific">Enterobacter cloacae</name>
    <dbReference type="NCBI Taxonomy" id="550"/>
    <lineage>
        <taxon>Bacteria</taxon>
        <taxon>Pseudomonadati</taxon>
        <taxon>Pseudomonadota</taxon>
        <taxon>Gammaproteobacteria</taxon>
        <taxon>Enterobacterales</taxon>
        <taxon>Enterobacteriaceae</taxon>
        <taxon>Enterobacter</taxon>
        <taxon>Enterobacter cloacae complex</taxon>
    </lineage>
</organism>
<dbReference type="InterPro" id="IPR044925">
    <property type="entry name" value="His-Me_finger_sf"/>
</dbReference>
<evidence type="ECO:0000313" key="2">
    <source>
        <dbReference type="Proteomes" id="UP001161707"/>
    </source>
</evidence>
<gene>
    <name evidence="1" type="ORF">N5E88_17805</name>
</gene>
<evidence type="ECO:0008006" key="3">
    <source>
        <dbReference type="Google" id="ProtNLM"/>
    </source>
</evidence>
<protein>
    <recommendedName>
        <fullName evidence="3">HNH nuclease domain-containing protein</fullName>
    </recommendedName>
</protein>
<comment type="caution">
    <text evidence="1">The sequence shown here is derived from an EMBL/GenBank/DDBJ whole genome shotgun (WGS) entry which is preliminary data.</text>
</comment>
<accession>A0AA42R021</accession>
<evidence type="ECO:0000313" key="1">
    <source>
        <dbReference type="EMBL" id="MDH1481321.1"/>
    </source>
</evidence>
<dbReference type="EMBL" id="JAOCIY010000056">
    <property type="protein sequence ID" value="MDH1481321.1"/>
    <property type="molecule type" value="Genomic_DNA"/>
</dbReference>
<dbReference type="RefSeq" id="WP_261659150.1">
    <property type="nucleotide sequence ID" value="NZ_CP104836.1"/>
</dbReference>
<name>A0AA42R021_ENTCL</name>
<dbReference type="Proteomes" id="UP001161707">
    <property type="component" value="Unassembled WGS sequence"/>
</dbReference>
<sequence length="246" mass="28219">MKKCLIDGCDRDADSKAHGKKGYCSAHYQRIRIYGDAMTYKKIAKPFEFKKCLVEDCERSANRTNGGKRGYCSMHYLRVKRSGDPLVVKQTPSPAKDFIETHKDYDSDECLIWPFHRDKKDGYGRIHESGTERLITASRAMCIAAHGEPPTQRHESAHSCGKGNEGCVNPRHLYWATPEENQGDRVLHGTSNRGEAQWNHKLTVEQVREIRKLIDSHTLRELADMYSVSTRAIHSIKTRKTWAWLD</sequence>
<dbReference type="SUPFAM" id="SSF54060">
    <property type="entry name" value="His-Me finger endonucleases"/>
    <property type="match status" value="1"/>
</dbReference>
<proteinExistence type="predicted"/>
<dbReference type="AlphaFoldDB" id="A0AA42R021"/>